<accession>A0AAX2J427</accession>
<keyword evidence="1" id="KW-0472">Membrane</keyword>
<feature type="transmembrane region" description="Helical" evidence="1">
    <location>
        <begin position="34"/>
        <end position="56"/>
    </location>
</feature>
<protein>
    <submittedName>
        <fullName evidence="2">Uncharacterized protein</fullName>
    </submittedName>
</protein>
<dbReference type="Proteomes" id="UP000248598">
    <property type="component" value="Chromosome 1"/>
</dbReference>
<name>A0AAX2J427_KINKI</name>
<proteinExistence type="predicted"/>
<evidence type="ECO:0000313" key="2">
    <source>
        <dbReference type="EMBL" id="SQH24665.1"/>
    </source>
</evidence>
<evidence type="ECO:0000313" key="3">
    <source>
        <dbReference type="Proteomes" id="UP000248598"/>
    </source>
</evidence>
<organism evidence="2 3">
    <name type="scientific">Kingella kingae</name>
    <dbReference type="NCBI Taxonomy" id="504"/>
    <lineage>
        <taxon>Bacteria</taxon>
        <taxon>Pseudomonadati</taxon>
        <taxon>Pseudomonadota</taxon>
        <taxon>Betaproteobacteria</taxon>
        <taxon>Neisseriales</taxon>
        <taxon>Neisseriaceae</taxon>
        <taxon>Kingella</taxon>
    </lineage>
</organism>
<evidence type="ECO:0000256" key="1">
    <source>
        <dbReference type="SAM" id="Phobius"/>
    </source>
</evidence>
<keyword evidence="1" id="KW-1133">Transmembrane helix</keyword>
<sequence>MKIKKYFYDVVIMQIKTDFLMQYEYSIKTNKKKIITYFSLSFLMLLTPYEFVLNLYNIESFFGIWVITLAVTYSTIILIFHLFLQCLFSFWIKN</sequence>
<gene>
    <name evidence="2" type="ORF">NCTC10529_00857</name>
</gene>
<dbReference type="AlphaFoldDB" id="A0AAX2J427"/>
<reference evidence="2 3" key="1">
    <citation type="submission" date="2018-06" db="EMBL/GenBank/DDBJ databases">
        <authorList>
            <consortium name="Pathogen Informatics"/>
            <person name="Doyle S."/>
        </authorList>
    </citation>
    <scope>NUCLEOTIDE SEQUENCE [LARGE SCALE GENOMIC DNA]</scope>
    <source>
        <strain evidence="2 3">NCTC10529</strain>
    </source>
</reference>
<keyword evidence="1" id="KW-0812">Transmembrane</keyword>
<dbReference type="EMBL" id="LS483426">
    <property type="protein sequence ID" value="SQH24665.1"/>
    <property type="molecule type" value="Genomic_DNA"/>
</dbReference>
<feature type="transmembrane region" description="Helical" evidence="1">
    <location>
        <begin position="62"/>
        <end position="92"/>
    </location>
</feature>